<evidence type="ECO:0000256" key="1">
    <source>
        <dbReference type="ARBA" id="ARBA00004141"/>
    </source>
</evidence>
<name>A0A857J9H3_9BURK</name>
<protein>
    <submittedName>
        <fullName evidence="7">O-antigen ligase family protein</fullName>
    </submittedName>
</protein>
<feature type="transmembrane region" description="Helical" evidence="5">
    <location>
        <begin position="142"/>
        <end position="160"/>
    </location>
</feature>
<dbReference type="Proteomes" id="UP000464787">
    <property type="component" value="Chromosome"/>
</dbReference>
<evidence type="ECO:0000256" key="3">
    <source>
        <dbReference type="ARBA" id="ARBA00022989"/>
    </source>
</evidence>
<feature type="transmembrane region" description="Helical" evidence="5">
    <location>
        <begin position="417"/>
        <end position="438"/>
    </location>
</feature>
<dbReference type="AlphaFoldDB" id="A0A857J9H3"/>
<organism evidence="7 8">
    <name type="scientific">Xylophilus rhododendri</name>
    <dbReference type="NCBI Taxonomy" id="2697032"/>
    <lineage>
        <taxon>Bacteria</taxon>
        <taxon>Pseudomonadati</taxon>
        <taxon>Pseudomonadota</taxon>
        <taxon>Betaproteobacteria</taxon>
        <taxon>Burkholderiales</taxon>
        <taxon>Xylophilus</taxon>
    </lineage>
</organism>
<reference evidence="7 8" key="1">
    <citation type="submission" date="2020-01" db="EMBL/GenBank/DDBJ databases">
        <title>Genome sequencing of strain KACC 21265.</title>
        <authorList>
            <person name="Heo J."/>
            <person name="Kim S.-J."/>
            <person name="Kim J.-S."/>
            <person name="Hong S.-B."/>
            <person name="Kwon S.-W."/>
        </authorList>
    </citation>
    <scope>NUCLEOTIDE SEQUENCE [LARGE SCALE GENOMIC DNA]</scope>
    <source>
        <strain evidence="7 8">KACC 21265</strain>
    </source>
</reference>
<gene>
    <name evidence="7" type="ORF">GT347_18935</name>
</gene>
<evidence type="ECO:0000256" key="5">
    <source>
        <dbReference type="SAM" id="Phobius"/>
    </source>
</evidence>
<evidence type="ECO:0000313" key="7">
    <source>
        <dbReference type="EMBL" id="QHI99873.1"/>
    </source>
</evidence>
<dbReference type="KEGG" id="xyk:GT347_18935"/>
<feature type="domain" description="O-antigen ligase-related" evidence="6">
    <location>
        <begin position="212"/>
        <end position="366"/>
    </location>
</feature>
<keyword evidence="8" id="KW-1185">Reference proteome</keyword>
<evidence type="ECO:0000259" key="6">
    <source>
        <dbReference type="Pfam" id="PF04932"/>
    </source>
</evidence>
<keyword evidence="3 5" id="KW-1133">Transmembrane helix</keyword>
<dbReference type="InterPro" id="IPR051533">
    <property type="entry name" value="WaaL-like"/>
</dbReference>
<feature type="transmembrane region" description="Helical" evidence="5">
    <location>
        <begin position="254"/>
        <end position="275"/>
    </location>
</feature>
<dbReference type="RefSeq" id="WP_160553684.1">
    <property type="nucleotide sequence ID" value="NZ_CP047650.1"/>
</dbReference>
<accession>A0A857J9H3</accession>
<dbReference type="PANTHER" id="PTHR37422:SF17">
    <property type="entry name" value="O-ANTIGEN LIGASE"/>
    <property type="match status" value="1"/>
</dbReference>
<dbReference type="InterPro" id="IPR007016">
    <property type="entry name" value="O-antigen_ligase-rel_domated"/>
</dbReference>
<dbReference type="PANTHER" id="PTHR37422">
    <property type="entry name" value="TEICHURONIC ACID BIOSYNTHESIS PROTEIN TUAE"/>
    <property type="match status" value="1"/>
</dbReference>
<dbReference type="GO" id="GO:0016020">
    <property type="term" value="C:membrane"/>
    <property type="evidence" value="ECO:0007669"/>
    <property type="project" value="UniProtKB-SubCell"/>
</dbReference>
<evidence type="ECO:0000256" key="4">
    <source>
        <dbReference type="ARBA" id="ARBA00023136"/>
    </source>
</evidence>
<keyword evidence="7" id="KW-0436">Ligase</keyword>
<sequence length="453" mass="49708">MNTAADTAPSSGGGIAAPLELWLIRALVAFSFVFCFLPSNFTWTYDEQDFDFTQGSIATQLEFGSIFLAGVWLAWRHADWTLLRLRQANLFLFLFVGFAVLSAAWSGYPMVTLKRSAQLVGFLIVGIAIAPPVGGSRQVLQVLMCTLTVLLVLSLFTVVLNPRVGIDTMLGNAWRGLFLQKNTTGQAAAICALLWLREGFEARWLPRPACVLALLFSLFMLVMAKSSTSLLVFCIGSLLYVVMRRQYVVMRQPWWLIGLTGCVLLGLAVHLFYVLTGHLPGWDDIAGSIGALFGKDSDLTGRTDIWELVLREVRQHPVMGTGYGAFWLGLEGPAEAIARALYWIPLQSHNGYLDIVNELGFVGLGLALCVFARHAVLLGRLLQIDREEGAMHCVIFVLILISNMTESEIFRGSLFYNILFLYSACSVASQVALAGQALTDDEGTPARPVQGLA</sequence>
<feature type="transmembrane region" description="Helical" evidence="5">
    <location>
        <begin position="21"/>
        <end position="45"/>
    </location>
</feature>
<keyword evidence="4 5" id="KW-0472">Membrane</keyword>
<comment type="subcellular location">
    <subcellularLocation>
        <location evidence="1">Membrane</location>
        <topology evidence="1">Multi-pass membrane protein</topology>
    </subcellularLocation>
</comment>
<feature type="transmembrane region" description="Helical" evidence="5">
    <location>
        <begin position="359"/>
        <end position="382"/>
    </location>
</feature>
<feature type="transmembrane region" description="Helical" evidence="5">
    <location>
        <begin position="87"/>
        <end position="105"/>
    </location>
</feature>
<feature type="transmembrane region" description="Helical" evidence="5">
    <location>
        <begin position="211"/>
        <end position="242"/>
    </location>
</feature>
<dbReference type="EMBL" id="CP047650">
    <property type="protein sequence ID" value="QHI99873.1"/>
    <property type="molecule type" value="Genomic_DNA"/>
</dbReference>
<dbReference type="GO" id="GO:0016874">
    <property type="term" value="F:ligase activity"/>
    <property type="evidence" value="ECO:0007669"/>
    <property type="project" value="UniProtKB-KW"/>
</dbReference>
<keyword evidence="2 5" id="KW-0812">Transmembrane</keyword>
<evidence type="ECO:0000313" key="8">
    <source>
        <dbReference type="Proteomes" id="UP000464787"/>
    </source>
</evidence>
<proteinExistence type="predicted"/>
<dbReference type="Pfam" id="PF04932">
    <property type="entry name" value="Wzy_C"/>
    <property type="match status" value="1"/>
</dbReference>
<evidence type="ECO:0000256" key="2">
    <source>
        <dbReference type="ARBA" id="ARBA00022692"/>
    </source>
</evidence>
<feature type="transmembrane region" description="Helical" evidence="5">
    <location>
        <begin position="57"/>
        <end position="75"/>
    </location>
</feature>
<feature type="transmembrane region" description="Helical" evidence="5">
    <location>
        <begin position="117"/>
        <end position="135"/>
    </location>
</feature>